<feature type="transmembrane region" description="Helical" evidence="5">
    <location>
        <begin position="191"/>
        <end position="215"/>
    </location>
</feature>
<evidence type="ECO:0000256" key="1">
    <source>
        <dbReference type="ARBA" id="ARBA00004141"/>
    </source>
</evidence>
<feature type="transmembrane region" description="Helical" evidence="5">
    <location>
        <begin position="95"/>
        <end position="119"/>
    </location>
</feature>
<dbReference type="PANTHER" id="PTHR16201:SF37">
    <property type="entry name" value="PQ-LOOP REPEAT-CONTAINING PROTEIN"/>
    <property type="match status" value="1"/>
</dbReference>
<feature type="transmembrane region" description="Helical" evidence="5">
    <location>
        <begin position="131"/>
        <end position="149"/>
    </location>
</feature>
<dbReference type="OrthoDB" id="407617at2759"/>
<proteinExistence type="predicted"/>
<sequence length="220" mass="24469">MPVNVVAENVFGYLGAFCWAIQLVPQIWKSRRTKDTNGLSQWLVLLWALSAPFLGVYVIVQNLNVPLILQPQLFCTFALVSWGQCQYYGKNRSKLVSIVLTVSVAAILGCFEVGMVFALKSSNHEGQVNQRGLQFFGIVCSVIISLALFPQYYEIWRLGEVRGISITFMIVDLLGGVFSDLSLIFKADFDTIAAITYTLVVPTDAEGGLLSWYLLGKNLR</sequence>
<dbReference type="AlphaFoldDB" id="A0A0C3G2Z6"/>
<keyword evidence="4 5" id="KW-0472">Membrane</keyword>
<reference evidence="7" key="2">
    <citation type="submission" date="2015-01" db="EMBL/GenBank/DDBJ databases">
        <title>Evolutionary Origins and Diversification of the Mycorrhizal Mutualists.</title>
        <authorList>
            <consortium name="DOE Joint Genome Institute"/>
            <consortium name="Mycorrhizal Genomics Consortium"/>
            <person name="Kohler A."/>
            <person name="Kuo A."/>
            <person name="Nagy L.G."/>
            <person name="Floudas D."/>
            <person name="Copeland A."/>
            <person name="Barry K.W."/>
            <person name="Cichocki N."/>
            <person name="Veneault-Fourrey C."/>
            <person name="LaButti K."/>
            <person name="Lindquist E.A."/>
            <person name="Lipzen A."/>
            <person name="Lundell T."/>
            <person name="Morin E."/>
            <person name="Murat C."/>
            <person name="Riley R."/>
            <person name="Ohm R."/>
            <person name="Sun H."/>
            <person name="Tunlid A."/>
            <person name="Henrissat B."/>
            <person name="Grigoriev I.V."/>
            <person name="Hibbett D.S."/>
            <person name="Martin F."/>
        </authorList>
    </citation>
    <scope>NUCLEOTIDE SEQUENCE [LARGE SCALE GENOMIC DNA]</scope>
    <source>
        <strain evidence="7">F 1598</strain>
    </source>
</reference>
<evidence type="ECO:0000256" key="3">
    <source>
        <dbReference type="ARBA" id="ARBA00022989"/>
    </source>
</evidence>
<evidence type="ECO:0000313" key="7">
    <source>
        <dbReference type="Proteomes" id="UP000054166"/>
    </source>
</evidence>
<dbReference type="SMART" id="SM00679">
    <property type="entry name" value="CTNS"/>
    <property type="match status" value="2"/>
</dbReference>
<evidence type="ECO:0008006" key="8">
    <source>
        <dbReference type="Google" id="ProtNLM"/>
    </source>
</evidence>
<keyword evidence="7" id="KW-1185">Reference proteome</keyword>
<dbReference type="GO" id="GO:0016020">
    <property type="term" value="C:membrane"/>
    <property type="evidence" value="ECO:0007669"/>
    <property type="project" value="UniProtKB-SubCell"/>
</dbReference>
<dbReference type="InterPro" id="IPR006603">
    <property type="entry name" value="PQ-loop_rpt"/>
</dbReference>
<dbReference type="HOGENOM" id="CLU_040201_0_0_1"/>
<dbReference type="Gene3D" id="1.20.1280.290">
    <property type="match status" value="2"/>
</dbReference>
<feature type="transmembrane region" description="Helical" evidence="5">
    <location>
        <begin position="39"/>
        <end position="59"/>
    </location>
</feature>
<organism evidence="6 7">
    <name type="scientific">Piloderma croceum (strain F 1598)</name>
    <dbReference type="NCBI Taxonomy" id="765440"/>
    <lineage>
        <taxon>Eukaryota</taxon>
        <taxon>Fungi</taxon>
        <taxon>Dikarya</taxon>
        <taxon>Basidiomycota</taxon>
        <taxon>Agaricomycotina</taxon>
        <taxon>Agaricomycetes</taxon>
        <taxon>Agaricomycetidae</taxon>
        <taxon>Atheliales</taxon>
        <taxon>Atheliaceae</taxon>
        <taxon>Piloderma</taxon>
    </lineage>
</organism>
<keyword evidence="3 5" id="KW-1133">Transmembrane helix</keyword>
<dbReference type="PANTHER" id="PTHR16201">
    <property type="entry name" value="SEVEN TRANSMEMBRANE PROTEIN 1-RELATED"/>
    <property type="match status" value="1"/>
</dbReference>
<comment type="subcellular location">
    <subcellularLocation>
        <location evidence="1">Membrane</location>
        <topology evidence="1">Multi-pass membrane protein</topology>
    </subcellularLocation>
</comment>
<name>A0A0C3G2Z6_PILCF</name>
<dbReference type="EMBL" id="KN832973">
    <property type="protein sequence ID" value="KIM90625.1"/>
    <property type="molecule type" value="Genomic_DNA"/>
</dbReference>
<accession>A0A0C3G2Z6</accession>
<reference evidence="6 7" key="1">
    <citation type="submission" date="2014-04" db="EMBL/GenBank/DDBJ databases">
        <authorList>
            <consortium name="DOE Joint Genome Institute"/>
            <person name="Kuo A."/>
            <person name="Tarkka M."/>
            <person name="Buscot F."/>
            <person name="Kohler A."/>
            <person name="Nagy L.G."/>
            <person name="Floudas D."/>
            <person name="Copeland A."/>
            <person name="Barry K.W."/>
            <person name="Cichocki N."/>
            <person name="Veneault-Fourrey C."/>
            <person name="LaButti K."/>
            <person name="Lindquist E.A."/>
            <person name="Lipzen A."/>
            <person name="Lundell T."/>
            <person name="Morin E."/>
            <person name="Murat C."/>
            <person name="Sun H."/>
            <person name="Tunlid A."/>
            <person name="Henrissat B."/>
            <person name="Grigoriev I.V."/>
            <person name="Hibbett D.S."/>
            <person name="Martin F."/>
            <person name="Nordberg H.P."/>
            <person name="Cantor M.N."/>
            <person name="Hua S.X."/>
        </authorList>
    </citation>
    <scope>NUCLEOTIDE SEQUENCE [LARGE SCALE GENOMIC DNA]</scope>
    <source>
        <strain evidence="6 7">F 1598</strain>
    </source>
</reference>
<dbReference type="InterPro" id="IPR051415">
    <property type="entry name" value="LAAT-1"/>
</dbReference>
<evidence type="ECO:0000256" key="5">
    <source>
        <dbReference type="SAM" id="Phobius"/>
    </source>
</evidence>
<feature type="transmembrane region" description="Helical" evidence="5">
    <location>
        <begin position="6"/>
        <end position="27"/>
    </location>
</feature>
<dbReference type="Pfam" id="PF04193">
    <property type="entry name" value="PQ-loop"/>
    <property type="match status" value="2"/>
</dbReference>
<dbReference type="Proteomes" id="UP000054166">
    <property type="component" value="Unassembled WGS sequence"/>
</dbReference>
<evidence type="ECO:0000256" key="2">
    <source>
        <dbReference type="ARBA" id="ARBA00022692"/>
    </source>
</evidence>
<keyword evidence="2 5" id="KW-0812">Transmembrane</keyword>
<evidence type="ECO:0000256" key="4">
    <source>
        <dbReference type="ARBA" id="ARBA00023136"/>
    </source>
</evidence>
<gene>
    <name evidence="6" type="ORF">PILCRDRAFT_84557</name>
</gene>
<evidence type="ECO:0000313" key="6">
    <source>
        <dbReference type="EMBL" id="KIM90625.1"/>
    </source>
</evidence>
<dbReference type="InParanoid" id="A0A0C3G2Z6"/>
<protein>
    <recommendedName>
        <fullName evidence="8">PQ-loop-domain-containing protein</fullName>
    </recommendedName>
</protein>
<dbReference type="FunCoup" id="A0A0C3G2Z6">
    <property type="interactions" value="3"/>
</dbReference>
<feature type="transmembrane region" description="Helical" evidence="5">
    <location>
        <begin position="161"/>
        <end position="185"/>
    </location>
</feature>